<reference evidence="5" key="1">
    <citation type="submission" date="2023-08" db="EMBL/GenBank/DDBJ databases">
        <title>Reference Genome Resource for the Citrus Pathogen Phytophthora citrophthora.</title>
        <authorList>
            <person name="Moller H."/>
            <person name="Coetzee B."/>
            <person name="Rose L.J."/>
            <person name="Van Niekerk J.M."/>
        </authorList>
    </citation>
    <scope>NUCLEOTIDE SEQUENCE</scope>
    <source>
        <strain evidence="5">STE-U-9442</strain>
    </source>
</reference>
<dbReference type="CDD" id="cd02846">
    <property type="entry name" value="PAZ_argonaute_like"/>
    <property type="match status" value="1"/>
</dbReference>
<dbReference type="Pfam" id="PF16486">
    <property type="entry name" value="ArgoN"/>
    <property type="match status" value="1"/>
</dbReference>
<dbReference type="Gene3D" id="3.40.50.2300">
    <property type="match status" value="1"/>
</dbReference>
<dbReference type="InterPro" id="IPR036085">
    <property type="entry name" value="PAZ_dom_sf"/>
</dbReference>
<evidence type="ECO:0000256" key="2">
    <source>
        <dbReference type="SAM" id="MobiDB-lite"/>
    </source>
</evidence>
<comment type="similarity">
    <text evidence="1">Belongs to the argonaute family.</text>
</comment>
<dbReference type="InterPro" id="IPR003100">
    <property type="entry name" value="PAZ_dom"/>
</dbReference>
<feature type="domain" description="Piwi" evidence="4">
    <location>
        <begin position="897"/>
        <end position="1191"/>
    </location>
</feature>
<proteinExistence type="inferred from homology"/>
<dbReference type="SUPFAM" id="SSF53098">
    <property type="entry name" value="Ribonuclease H-like"/>
    <property type="match status" value="1"/>
</dbReference>
<dbReference type="SMART" id="SM01163">
    <property type="entry name" value="DUF1785"/>
    <property type="match status" value="1"/>
</dbReference>
<dbReference type="InterPro" id="IPR032472">
    <property type="entry name" value="ArgoL2"/>
</dbReference>
<feature type="compositionally biased region" description="Basic and acidic residues" evidence="2">
    <location>
        <begin position="122"/>
        <end position="156"/>
    </location>
</feature>
<dbReference type="Pfam" id="PF08699">
    <property type="entry name" value="ArgoL1"/>
    <property type="match status" value="1"/>
</dbReference>
<organism evidence="5 6">
    <name type="scientific">Phytophthora citrophthora</name>
    <dbReference type="NCBI Taxonomy" id="4793"/>
    <lineage>
        <taxon>Eukaryota</taxon>
        <taxon>Sar</taxon>
        <taxon>Stramenopiles</taxon>
        <taxon>Oomycota</taxon>
        <taxon>Peronosporomycetes</taxon>
        <taxon>Peronosporales</taxon>
        <taxon>Peronosporaceae</taxon>
        <taxon>Phytophthora</taxon>
    </lineage>
</organism>
<feature type="compositionally biased region" description="Gly residues" evidence="2">
    <location>
        <begin position="242"/>
        <end position="258"/>
    </location>
</feature>
<dbReference type="InterPro" id="IPR003165">
    <property type="entry name" value="Piwi"/>
</dbReference>
<feature type="compositionally biased region" description="Basic and acidic residues" evidence="2">
    <location>
        <begin position="259"/>
        <end position="314"/>
    </location>
</feature>
<dbReference type="Gene3D" id="2.170.260.10">
    <property type="entry name" value="paz domain"/>
    <property type="match status" value="1"/>
</dbReference>
<dbReference type="SMART" id="SM00949">
    <property type="entry name" value="PAZ"/>
    <property type="match status" value="1"/>
</dbReference>
<dbReference type="AlphaFoldDB" id="A0AAD9GTD0"/>
<feature type="region of interest" description="Disordered" evidence="2">
    <location>
        <begin position="21"/>
        <end position="49"/>
    </location>
</feature>
<dbReference type="Pfam" id="PF02170">
    <property type="entry name" value="PAZ"/>
    <property type="match status" value="1"/>
</dbReference>
<dbReference type="InterPro" id="IPR032474">
    <property type="entry name" value="Argonaute_N"/>
</dbReference>
<evidence type="ECO:0000256" key="1">
    <source>
        <dbReference type="RuleBase" id="RU361178"/>
    </source>
</evidence>
<dbReference type="EMBL" id="JASMQC010000006">
    <property type="protein sequence ID" value="KAK1944269.1"/>
    <property type="molecule type" value="Genomic_DNA"/>
</dbReference>
<gene>
    <name evidence="5" type="ORF">P3T76_004181</name>
</gene>
<keyword evidence="6" id="KW-1185">Reference proteome</keyword>
<dbReference type="InterPro" id="IPR012337">
    <property type="entry name" value="RNaseH-like_sf"/>
</dbReference>
<feature type="compositionally biased region" description="Basic and acidic residues" evidence="2">
    <location>
        <begin position="215"/>
        <end position="233"/>
    </location>
</feature>
<sequence>MSNKGGEGHYGSWDYDAFFHRGSEGHEQRSQHNDSQRDHQRYDHRDRYDHQEMYDSFDLRDFDMRSYHDSRGGGGDYNRHDDYNRRGESYNFGLTGYEGSRGGGYDGREGRSFDNRGGYDSSSREYDHYREGYGSRGYDQSRDSYRSSEGYDRRGEYGSGGAYNGRSHEDSDGWLVAGASRGYSGGDRGYNDRAHEDNDGWLVAGVSRGGLGGGDRGRSGGDRGYNDRSHEDNDGWLVAGVSRGGLGGGDRGYSGGDRGYGHRGHEDRGYGGDREVRQVRDRRDDHREDRGYGRRDDHRGGDHRRGGGRGDDRGYGGVGRDGGRGRGRGGGRGGRRGDRGRVTVATGPGSGSITGSGYENIGSPITDPKLIEEWTGRAGERNVNPDDADLQQNVFICRRPDVGRGGKHIDVQVNYFSVSLNAAPVEIFKYHVLVERETDVEFSDVGQPPRLSRSLVRKVIDAALRQYQSEFGGICVVHDSVAAIYVPSRLQWDSKTFANINPDDFQPTPSASGSNHRTFSMTIKLVEAIVTGTLADYYKNPDVNIMPVLQALNVVACHLGAQRLTNIGRSFFSMRNPTPLTGGKELCWGYHQAIRIGDCKLLMNVDQKATVFYTPGELMGLVLPMVDPQSVNDTRGLSDRDKRKLESVLKRLEVVPIHRKGWKRAIYGISEQPANQTMVDIRGEHMSVTDYFLKSYNVTLRYPYLPLVNVGRREVGKETWLPIELCKVAPGQRSKNVTDVDTAEILKQTGQPPRARQINTKNQVQQAGFENDPYQAAFGMKVDQNFVEIKARVMDPPEVQFSNVSVRPPNGQWDLHRFVQGVTLRNWGVVVTANVTEREVKKFIGVLVDIAGKSSLMIEDRQPYMIHKNQFRGVQIKELMTKCLADLEGRHKGPPQLIMVVMEETSDEEFREINYTSDTVLGILNQCILAENVRDAKPSICRNLSLQINSRLGGKNSILREPLPLVSTAPTIVIGADVEHPRPGMGSRPSIAAVVASMDRYSAKYIARVAAQTAANDIHHLPHILRDLVLAFFKNTNRKPEHVIYYRNGVDEGRFHDILEAEMRSLRMAFKMISDDYNPPVTFIVVNKRHHTRAAFLENDRNMAPGTVIDTGIVDSHRFDFFLYGHNGPLGTSVPCHYTVLHDENKMSAEDIQRLTYFLCFTCARCAKSVSCAAPVYYAELVSERARLYLNEESYNSFAEGSFTSNFDFADLHENLKDSMYFI</sequence>
<dbReference type="Proteomes" id="UP001259832">
    <property type="component" value="Unassembled WGS sequence"/>
</dbReference>
<evidence type="ECO:0000313" key="5">
    <source>
        <dbReference type="EMBL" id="KAK1944269.1"/>
    </source>
</evidence>
<name>A0AAD9GTD0_9STRA</name>
<evidence type="ECO:0000259" key="3">
    <source>
        <dbReference type="PROSITE" id="PS50821"/>
    </source>
</evidence>
<comment type="caution">
    <text evidence="5">The sequence shown here is derived from an EMBL/GenBank/DDBJ whole genome shotgun (WGS) entry which is preliminary data.</text>
</comment>
<dbReference type="Gene3D" id="3.30.420.10">
    <property type="entry name" value="Ribonuclease H-like superfamily/Ribonuclease H"/>
    <property type="match status" value="1"/>
</dbReference>
<dbReference type="Pfam" id="PF16488">
    <property type="entry name" value="ArgoL2"/>
    <property type="match status" value="1"/>
</dbReference>
<dbReference type="PANTHER" id="PTHR22891">
    <property type="entry name" value="EUKARYOTIC TRANSLATION INITIATION FACTOR 2C"/>
    <property type="match status" value="1"/>
</dbReference>
<accession>A0AAD9GTD0</accession>
<evidence type="ECO:0000313" key="6">
    <source>
        <dbReference type="Proteomes" id="UP001259832"/>
    </source>
</evidence>
<feature type="domain" description="PAZ" evidence="3">
    <location>
        <begin position="624"/>
        <end position="730"/>
    </location>
</feature>
<dbReference type="Pfam" id="PF02171">
    <property type="entry name" value="Piwi"/>
    <property type="match status" value="1"/>
</dbReference>
<dbReference type="SUPFAM" id="SSF101690">
    <property type="entry name" value="PAZ domain"/>
    <property type="match status" value="1"/>
</dbReference>
<evidence type="ECO:0000259" key="4">
    <source>
        <dbReference type="PROSITE" id="PS50822"/>
    </source>
</evidence>
<dbReference type="SMART" id="SM00950">
    <property type="entry name" value="Piwi"/>
    <property type="match status" value="1"/>
</dbReference>
<dbReference type="InterPro" id="IPR014811">
    <property type="entry name" value="ArgoL1"/>
</dbReference>
<feature type="region of interest" description="Disordered" evidence="2">
    <location>
        <begin position="206"/>
        <end position="365"/>
    </location>
</feature>
<dbReference type="GO" id="GO:0003723">
    <property type="term" value="F:RNA binding"/>
    <property type="evidence" value="ECO:0007669"/>
    <property type="project" value="InterPro"/>
</dbReference>
<dbReference type="PROSITE" id="PS50822">
    <property type="entry name" value="PIWI"/>
    <property type="match status" value="1"/>
</dbReference>
<protein>
    <submittedName>
        <fullName evidence="5">Protein argonaute-2</fullName>
    </submittedName>
</protein>
<feature type="region of interest" description="Disordered" evidence="2">
    <location>
        <begin position="90"/>
        <end position="173"/>
    </location>
</feature>
<dbReference type="InterPro" id="IPR036397">
    <property type="entry name" value="RNaseH_sf"/>
</dbReference>
<dbReference type="PROSITE" id="PS50821">
    <property type="entry name" value="PAZ"/>
    <property type="match status" value="1"/>
</dbReference>